<dbReference type="AlphaFoldDB" id="A0A9X3JEL7"/>
<proteinExistence type="inferred from homology"/>
<accession>A0A9X3JEL7</accession>
<dbReference type="EMBL" id="JAPRFR010000001">
    <property type="protein sequence ID" value="MCZ0725577.1"/>
    <property type="molecule type" value="Genomic_DNA"/>
</dbReference>
<gene>
    <name evidence="3" type="ORF">OW157_03210</name>
</gene>
<evidence type="ECO:0000313" key="4">
    <source>
        <dbReference type="Proteomes" id="UP001146670"/>
    </source>
</evidence>
<keyword evidence="4" id="KW-1185">Reference proteome</keyword>
<reference evidence="3" key="1">
    <citation type="submission" date="2022-12" db="EMBL/GenBank/DDBJ databases">
        <title>Description and comparative metabolic analysis of Aerococcus sp. nov., isolated from the feces of a pig.</title>
        <authorList>
            <person name="Chang Y.-H."/>
        </authorList>
    </citation>
    <scope>NUCLEOTIDE SEQUENCE</scope>
    <source>
        <strain evidence="3">YH-aer222</strain>
    </source>
</reference>
<sequence>MSKTRRTYKTKKRRKWPWLLVLVLLLIVGAGVWGYSRLNRTTDAIYQPVSDGEVENIRSEEANVSDEDPISFLLLGVDHNSERLEENSDVMILVTVNPNTGKAKMVSIPRDTPIPGTESKMNSAYASNGVSGAINAVQSLLNVPVDYYATVDMEGLIHIIDTIGGVTVENNFAFEQSGYHFPQGMVNIQSGDQALAFVRMRYEDPEGDFGRNRRQRALLLALLDKFSSPAIVTQVGPLFNTVENYVNTNLTASEMASLALNYRVDSSDVESLDLAGTTGTSSTGASMNYVSDQQIQEVSTSLRENLELE</sequence>
<feature type="domain" description="Cell envelope-related transcriptional attenuator" evidence="2">
    <location>
        <begin position="87"/>
        <end position="227"/>
    </location>
</feature>
<evidence type="ECO:0000256" key="1">
    <source>
        <dbReference type="ARBA" id="ARBA00006068"/>
    </source>
</evidence>
<dbReference type="PANTHER" id="PTHR33392">
    <property type="entry name" value="POLYISOPRENYL-TEICHOIC ACID--PEPTIDOGLYCAN TEICHOIC ACID TRANSFERASE TAGU"/>
    <property type="match status" value="1"/>
</dbReference>
<dbReference type="NCBIfam" id="TIGR00350">
    <property type="entry name" value="lytR_cpsA_psr"/>
    <property type="match status" value="1"/>
</dbReference>
<name>A0A9X3JEL7_9LACT</name>
<comment type="caution">
    <text evidence="3">The sequence shown here is derived from an EMBL/GenBank/DDBJ whole genome shotgun (WGS) entry which is preliminary data.</text>
</comment>
<dbReference type="RefSeq" id="WP_268751892.1">
    <property type="nucleotide sequence ID" value="NZ_JAPRFQ010000001.1"/>
</dbReference>
<dbReference type="PANTHER" id="PTHR33392:SF6">
    <property type="entry name" value="POLYISOPRENYL-TEICHOIC ACID--PEPTIDOGLYCAN TEICHOIC ACID TRANSFERASE TAGU"/>
    <property type="match status" value="1"/>
</dbReference>
<evidence type="ECO:0000259" key="2">
    <source>
        <dbReference type="Pfam" id="PF03816"/>
    </source>
</evidence>
<dbReference type="Gene3D" id="3.40.630.190">
    <property type="entry name" value="LCP protein"/>
    <property type="match status" value="1"/>
</dbReference>
<comment type="similarity">
    <text evidence="1">Belongs to the LytR/CpsA/Psr (LCP) family.</text>
</comment>
<evidence type="ECO:0000313" key="3">
    <source>
        <dbReference type="EMBL" id="MCZ0725577.1"/>
    </source>
</evidence>
<dbReference type="Pfam" id="PF03816">
    <property type="entry name" value="LytR_cpsA_psr"/>
    <property type="match status" value="1"/>
</dbReference>
<dbReference type="InterPro" id="IPR050922">
    <property type="entry name" value="LytR/CpsA/Psr_CW_biosynth"/>
</dbReference>
<organism evidence="3 4">
    <name type="scientific">Aerococcus kribbianus</name>
    <dbReference type="NCBI Taxonomy" id="2999064"/>
    <lineage>
        <taxon>Bacteria</taxon>
        <taxon>Bacillati</taxon>
        <taxon>Bacillota</taxon>
        <taxon>Bacilli</taxon>
        <taxon>Lactobacillales</taxon>
        <taxon>Aerococcaceae</taxon>
        <taxon>Aerococcus</taxon>
    </lineage>
</organism>
<dbReference type="InterPro" id="IPR004474">
    <property type="entry name" value="LytR_CpsA_psr"/>
</dbReference>
<dbReference type="Proteomes" id="UP001146670">
    <property type="component" value="Unassembled WGS sequence"/>
</dbReference>
<protein>
    <submittedName>
        <fullName evidence="3">LCP family protein</fullName>
    </submittedName>
</protein>